<dbReference type="InterPro" id="IPR010721">
    <property type="entry name" value="UstE-like"/>
</dbReference>
<evidence type="ECO:0000313" key="2">
    <source>
        <dbReference type="Proteomes" id="UP000745764"/>
    </source>
</evidence>
<dbReference type="EMBL" id="CAINUL010000003">
    <property type="protein sequence ID" value="CAD0109153.1"/>
    <property type="molecule type" value="Genomic_DNA"/>
</dbReference>
<reference evidence="1" key="1">
    <citation type="submission" date="2020-06" db="EMBL/GenBank/DDBJ databases">
        <authorList>
            <person name="Onetto C."/>
        </authorList>
    </citation>
    <scope>NUCLEOTIDE SEQUENCE</scope>
</reference>
<dbReference type="Proteomes" id="UP000745764">
    <property type="component" value="Unassembled WGS sequence"/>
</dbReference>
<gene>
    <name evidence="1" type="ORF">AWRI4620_LOCUS3408</name>
</gene>
<evidence type="ECO:0008006" key="3">
    <source>
        <dbReference type="Google" id="ProtNLM"/>
    </source>
</evidence>
<accession>A0A9N8PSF9</accession>
<dbReference type="PANTHER" id="PTHR32251:SF15">
    <property type="entry name" value="3-OXO-5-ALPHA-STEROID 4-DEHYDROGENASE (DUF1295)"/>
    <property type="match status" value="1"/>
</dbReference>
<proteinExistence type="predicted"/>
<evidence type="ECO:0000313" key="1">
    <source>
        <dbReference type="EMBL" id="CAD0109153.1"/>
    </source>
</evidence>
<protein>
    <recommendedName>
        <fullName evidence="3">Steroid 5-alpha reductase C-terminal domain-containing protein</fullName>
    </recommendedName>
</protein>
<dbReference type="AlphaFoldDB" id="A0A9N8PSF9"/>
<dbReference type="GO" id="GO:0016020">
    <property type="term" value="C:membrane"/>
    <property type="evidence" value="ECO:0007669"/>
    <property type="project" value="TreeGrafter"/>
</dbReference>
<comment type="caution">
    <text evidence="1">The sequence shown here is derived from an EMBL/GenBank/DDBJ whole genome shotgun (WGS) entry which is preliminary data.</text>
</comment>
<organism evidence="1 2">
    <name type="scientific">Aureobasidium uvarum</name>
    <dbReference type="NCBI Taxonomy" id="2773716"/>
    <lineage>
        <taxon>Eukaryota</taxon>
        <taxon>Fungi</taxon>
        <taxon>Dikarya</taxon>
        <taxon>Ascomycota</taxon>
        <taxon>Pezizomycotina</taxon>
        <taxon>Dothideomycetes</taxon>
        <taxon>Dothideomycetidae</taxon>
        <taxon>Dothideales</taxon>
        <taxon>Saccotheciaceae</taxon>
        <taxon>Aureobasidium</taxon>
    </lineage>
</organism>
<keyword evidence="2" id="KW-1185">Reference proteome</keyword>
<dbReference type="PANTHER" id="PTHR32251">
    <property type="entry name" value="3-OXO-5-ALPHA-STEROID 4-DEHYDROGENASE"/>
    <property type="match status" value="1"/>
</dbReference>
<name>A0A9N8PSF9_9PEZI</name>
<dbReference type="Pfam" id="PF06966">
    <property type="entry name" value="DUF1295"/>
    <property type="match status" value="1"/>
</dbReference>
<sequence>MGQGNDTQQDLPTWFVETRKKGVSVAGNALFTILRLADLPLQYYLLSSGLGLRLVHKLGGTTISNAVTSPATAIGLSPYHSLVFGLAVGSAAKQIYWCLGVADNKFEPGFATMIASYNTVLNTFNTLLTLWAVTSNRPAVADTWTELFTSRPSVAIGAGLYGLGLFTEWWCEVQRKRFKQNPANKGKLCTEGLFGLARNINYGGYTLWRAGYSLVCAGLPWGVAVAMFLAGDFSQRAIPLLETYLARKGKIFHIGYRHRLTSKQYGEQWKEVKKEVPYKLIPYIY</sequence>
<dbReference type="Gene3D" id="1.20.120.1630">
    <property type="match status" value="1"/>
</dbReference>
<dbReference type="OrthoDB" id="67965at2759"/>